<dbReference type="Proteomes" id="UP000501003">
    <property type="component" value="Chromosome"/>
</dbReference>
<dbReference type="GO" id="GO:0016491">
    <property type="term" value="F:oxidoreductase activity"/>
    <property type="evidence" value="ECO:0007669"/>
    <property type="project" value="UniProtKB-KW"/>
</dbReference>
<accession>A0A7D4Q3Q6</accession>
<keyword evidence="4" id="KW-1015">Disulfide bond</keyword>
<evidence type="ECO:0000256" key="1">
    <source>
        <dbReference type="ARBA" id="ARBA00005791"/>
    </source>
</evidence>
<feature type="compositionally biased region" description="Basic and acidic residues" evidence="6">
    <location>
        <begin position="8"/>
        <end position="27"/>
    </location>
</feature>
<evidence type="ECO:0000256" key="4">
    <source>
        <dbReference type="ARBA" id="ARBA00023157"/>
    </source>
</evidence>
<protein>
    <submittedName>
        <fullName evidence="9">DsbA family protein</fullName>
    </submittedName>
</protein>
<dbReference type="InterPro" id="IPR036249">
    <property type="entry name" value="Thioredoxin-like_sf"/>
</dbReference>
<evidence type="ECO:0000256" key="7">
    <source>
        <dbReference type="SAM" id="Phobius"/>
    </source>
</evidence>
<dbReference type="Pfam" id="PF13462">
    <property type="entry name" value="Thioredoxin_4"/>
    <property type="match status" value="1"/>
</dbReference>
<keyword evidence="5" id="KW-0676">Redox-active center</keyword>
<dbReference type="SUPFAM" id="SSF52833">
    <property type="entry name" value="Thioredoxin-like"/>
    <property type="match status" value="1"/>
</dbReference>
<organism evidence="9 10">
    <name type="scientific">Aquiluna borgnonia</name>
    <dbReference type="NCBI Taxonomy" id="2499157"/>
    <lineage>
        <taxon>Bacteria</taxon>
        <taxon>Bacillati</taxon>
        <taxon>Actinomycetota</taxon>
        <taxon>Actinomycetes</taxon>
        <taxon>Micrococcales</taxon>
        <taxon>Microbacteriaceae</taxon>
        <taxon>Luna cluster</taxon>
        <taxon>Luna-1 subcluster</taxon>
        <taxon>Aquiluna</taxon>
    </lineage>
</organism>
<proteinExistence type="inferred from homology"/>
<keyword evidence="7" id="KW-1133">Transmembrane helix</keyword>
<evidence type="ECO:0000259" key="8">
    <source>
        <dbReference type="Pfam" id="PF13462"/>
    </source>
</evidence>
<evidence type="ECO:0000256" key="3">
    <source>
        <dbReference type="ARBA" id="ARBA00023002"/>
    </source>
</evidence>
<gene>
    <name evidence="9" type="ORF">HRU87_01615</name>
</gene>
<feature type="domain" description="Thioredoxin-like fold" evidence="8">
    <location>
        <begin position="103"/>
        <end position="266"/>
    </location>
</feature>
<dbReference type="RefSeq" id="WP_173493226.1">
    <property type="nucleotide sequence ID" value="NZ_CP054056.1"/>
</dbReference>
<reference evidence="9 10" key="1">
    <citation type="submission" date="2020-05" db="EMBL/GenBank/DDBJ databases">
        <title>Aquirufa sp. strain 15G-AUS-rot a new Aquirufa species.</title>
        <authorList>
            <person name="Pitt A."/>
            <person name="Hahn M.W."/>
        </authorList>
    </citation>
    <scope>NUCLEOTIDE SEQUENCE [LARGE SCALE GENOMIC DNA]</scope>
    <source>
        <strain evidence="9 10">15G-AUS-rot</strain>
    </source>
</reference>
<dbReference type="InterPro" id="IPR012336">
    <property type="entry name" value="Thioredoxin-like_fold"/>
</dbReference>
<evidence type="ECO:0000313" key="10">
    <source>
        <dbReference type="Proteomes" id="UP000501003"/>
    </source>
</evidence>
<dbReference type="PANTHER" id="PTHR13887:SF14">
    <property type="entry name" value="DISULFIDE BOND FORMATION PROTEIN D"/>
    <property type="match status" value="1"/>
</dbReference>
<name>A0A7D4Q3Q6_9MICO</name>
<dbReference type="AlphaFoldDB" id="A0A7D4Q3Q6"/>
<feature type="transmembrane region" description="Helical" evidence="7">
    <location>
        <begin position="36"/>
        <end position="59"/>
    </location>
</feature>
<keyword evidence="2" id="KW-0732">Signal</keyword>
<evidence type="ECO:0000256" key="2">
    <source>
        <dbReference type="ARBA" id="ARBA00022729"/>
    </source>
</evidence>
<feature type="region of interest" description="Disordered" evidence="6">
    <location>
        <begin position="1"/>
        <end position="27"/>
    </location>
</feature>
<evidence type="ECO:0000256" key="5">
    <source>
        <dbReference type="ARBA" id="ARBA00023284"/>
    </source>
</evidence>
<dbReference type="PANTHER" id="PTHR13887">
    <property type="entry name" value="GLUTATHIONE S-TRANSFERASE KAPPA"/>
    <property type="match status" value="1"/>
</dbReference>
<keyword evidence="10" id="KW-1185">Reference proteome</keyword>
<sequence length="283" mass="30266">MTSPNKPTRSEQRDAARAKAKALREENQKKAKRSKLILQVSVVLVALGIVGGVAALIAIENANQVAAPVVDEVPANLTAMGGVKMGIGLQAFTDEKTPTAEAGAEEIPAITVYVDYQCPICQAFDLPNSAQVRSWVDTGAATLEIRPISFLDRASLNEYSSRAANAAMCVANFEPDSYFDLHEILMINQPQEGTEGPDDDALFKAADEAGAGTEEVKGCIQAKSFGDYIEQHTQKVLSEPQEGISVTGTPTILVNGVQYTWATGEELVSAERFAQFVQSAMAE</sequence>
<keyword evidence="3" id="KW-0560">Oxidoreductase</keyword>
<dbReference type="KEGG" id="aqg:HRU87_01615"/>
<keyword evidence="7" id="KW-0472">Membrane</keyword>
<keyword evidence="7" id="KW-0812">Transmembrane</keyword>
<comment type="similarity">
    <text evidence="1">Belongs to the thioredoxin family. DsbA subfamily.</text>
</comment>
<dbReference type="CDD" id="cd02972">
    <property type="entry name" value="DsbA_family"/>
    <property type="match status" value="1"/>
</dbReference>
<dbReference type="EMBL" id="CP054056">
    <property type="protein sequence ID" value="QKJ24929.1"/>
    <property type="molecule type" value="Genomic_DNA"/>
</dbReference>
<dbReference type="Gene3D" id="3.40.30.10">
    <property type="entry name" value="Glutaredoxin"/>
    <property type="match status" value="1"/>
</dbReference>
<evidence type="ECO:0000313" key="9">
    <source>
        <dbReference type="EMBL" id="QKJ24929.1"/>
    </source>
</evidence>
<evidence type="ECO:0000256" key="6">
    <source>
        <dbReference type="SAM" id="MobiDB-lite"/>
    </source>
</evidence>